<proteinExistence type="predicted"/>
<accession>A0AA50AFC5</accession>
<name>A0AA50AFC5_9VIRU</name>
<evidence type="ECO:0000313" key="1">
    <source>
        <dbReference type="EMBL" id="WLJ25703.1"/>
    </source>
</evidence>
<protein>
    <recommendedName>
        <fullName evidence="2">Phage protein</fullName>
    </recommendedName>
</protein>
<reference evidence="1" key="1">
    <citation type="submission" date="2023-04" db="EMBL/GenBank/DDBJ databases">
        <title>The human skin virome in hidradenitis suppurativa patients.</title>
        <authorList>
            <person name="Jansen D."/>
        </authorList>
    </citation>
    <scope>NUCLEOTIDE SEQUENCE</scope>
    <source>
        <strain evidence="1">VC3_JansenPhageC</strain>
    </source>
</reference>
<organism evidence="1">
    <name type="scientific">Staphylococcus phage HS06</name>
    <dbReference type="NCBI Taxonomy" id="3056400"/>
    <lineage>
        <taxon>Viruses</taxon>
    </lineage>
</organism>
<sequence length="75" mass="8967">MTIIELQKRLGDLYRNDCKNLEPARSDILEMGFAIKRLLEKRELSPFDDDKKSMDKIFNEMNWNKLIKEVDKYGD</sequence>
<dbReference type="EMBL" id="OQ890314">
    <property type="protein sequence ID" value="WLJ25703.1"/>
    <property type="molecule type" value="Genomic_DNA"/>
</dbReference>
<evidence type="ECO:0008006" key="2">
    <source>
        <dbReference type="Google" id="ProtNLM"/>
    </source>
</evidence>